<organism evidence="2 3">
    <name type="scientific">Schistosoma margrebowiei</name>
    <dbReference type="NCBI Taxonomy" id="48269"/>
    <lineage>
        <taxon>Eukaryota</taxon>
        <taxon>Metazoa</taxon>
        <taxon>Spiralia</taxon>
        <taxon>Lophotrochozoa</taxon>
        <taxon>Platyhelminthes</taxon>
        <taxon>Trematoda</taxon>
        <taxon>Digenea</taxon>
        <taxon>Strigeidida</taxon>
        <taxon>Schistosomatoidea</taxon>
        <taxon>Schistosomatidae</taxon>
        <taxon>Schistosoma</taxon>
    </lineage>
</organism>
<keyword evidence="1" id="KW-0472">Membrane</keyword>
<evidence type="ECO:0000313" key="3">
    <source>
        <dbReference type="Proteomes" id="UP000277204"/>
    </source>
</evidence>
<feature type="transmembrane region" description="Helical" evidence="1">
    <location>
        <begin position="21"/>
        <end position="41"/>
    </location>
</feature>
<proteinExistence type="predicted"/>
<gene>
    <name evidence="2" type="ORF">SMRZ_LOCUS20378</name>
</gene>
<evidence type="ECO:0000256" key="1">
    <source>
        <dbReference type="SAM" id="Phobius"/>
    </source>
</evidence>
<evidence type="ECO:0000313" key="2">
    <source>
        <dbReference type="EMBL" id="VDP35423.1"/>
    </source>
</evidence>
<reference evidence="2 3" key="1">
    <citation type="submission" date="2018-11" db="EMBL/GenBank/DDBJ databases">
        <authorList>
            <consortium name="Pathogen Informatics"/>
        </authorList>
    </citation>
    <scope>NUCLEOTIDE SEQUENCE [LARGE SCALE GENOMIC DNA]</scope>
    <source>
        <strain evidence="2 3">Zambia</strain>
    </source>
</reference>
<keyword evidence="1" id="KW-1133">Transmembrane helix</keyword>
<keyword evidence="3" id="KW-1185">Reference proteome</keyword>
<dbReference type="Proteomes" id="UP000277204">
    <property type="component" value="Unassembled WGS sequence"/>
</dbReference>
<protein>
    <submittedName>
        <fullName evidence="2">Uncharacterized protein</fullName>
    </submittedName>
</protein>
<dbReference type="EMBL" id="UZAI01018284">
    <property type="protein sequence ID" value="VDP35423.1"/>
    <property type="molecule type" value="Genomic_DNA"/>
</dbReference>
<name>A0A3P8GLT4_9TREM</name>
<sequence length="43" mass="5205">MKNSLFHCKPFSSIIHISIRTMIVWFMIFKCIVTFIIIYIGRR</sequence>
<keyword evidence="1" id="KW-0812">Transmembrane</keyword>
<accession>A0A3P8GLT4</accession>
<dbReference type="AlphaFoldDB" id="A0A3P8GLT4"/>